<dbReference type="Proteomes" id="UP001209878">
    <property type="component" value="Unassembled WGS sequence"/>
</dbReference>
<feature type="transmembrane region" description="Helical" evidence="11">
    <location>
        <begin position="747"/>
        <end position="771"/>
    </location>
</feature>
<dbReference type="SUPFAM" id="SSF49723">
    <property type="entry name" value="Lipase/lipooxygenase domain (PLAT/LH2 domain)"/>
    <property type="match status" value="1"/>
</dbReference>
<evidence type="ECO:0000256" key="4">
    <source>
        <dbReference type="ARBA" id="ARBA00022729"/>
    </source>
</evidence>
<reference evidence="13" key="1">
    <citation type="journal article" date="2023" name="Mol. Biol. Evol.">
        <title>Third-Generation Sequencing Reveals the Adaptive Role of the Epigenome in Three Deep-Sea Polychaetes.</title>
        <authorList>
            <person name="Perez M."/>
            <person name="Aroh O."/>
            <person name="Sun Y."/>
            <person name="Lan Y."/>
            <person name="Juniper S.K."/>
            <person name="Young C.R."/>
            <person name="Angers B."/>
            <person name="Qian P.Y."/>
        </authorList>
    </citation>
    <scope>NUCLEOTIDE SEQUENCE</scope>
    <source>
        <strain evidence="13">R07B-5</strain>
    </source>
</reference>
<feature type="transmembrane region" description="Helical" evidence="11">
    <location>
        <begin position="242"/>
        <end position="260"/>
    </location>
</feature>
<dbReference type="InterPro" id="IPR046791">
    <property type="entry name" value="Polycystin_dom"/>
</dbReference>
<feature type="region of interest" description="Disordered" evidence="10">
    <location>
        <begin position="312"/>
        <end position="338"/>
    </location>
</feature>
<evidence type="ECO:0000256" key="9">
    <source>
        <dbReference type="PROSITE-ProRule" id="PRU00152"/>
    </source>
</evidence>
<dbReference type="Pfam" id="PF08016">
    <property type="entry name" value="PKD_channel"/>
    <property type="match status" value="1"/>
</dbReference>
<keyword evidence="4" id="KW-0732">Signal</keyword>
<feature type="transmembrane region" description="Helical" evidence="11">
    <location>
        <begin position="33"/>
        <end position="52"/>
    </location>
</feature>
<dbReference type="GO" id="GO:0005262">
    <property type="term" value="F:calcium channel activity"/>
    <property type="evidence" value="ECO:0007669"/>
    <property type="project" value="TreeGrafter"/>
</dbReference>
<dbReference type="PROSITE" id="PS50095">
    <property type="entry name" value="PLAT"/>
    <property type="match status" value="1"/>
</dbReference>
<dbReference type="InterPro" id="IPR003915">
    <property type="entry name" value="PKD_2"/>
</dbReference>
<dbReference type="Pfam" id="PF01477">
    <property type="entry name" value="PLAT"/>
    <property type="match status" value="1"/>
</dbReference>
<evidence type="ECO:0000256" key="11">
    <source>
        <dbReference type="SAM" id="Phobius"/>
    </source>
</evidence>
<accession>A0AAD9K904</accession>
<dbReference type="GO" id="GO:0050982">
    <property type="term" value="P:detection of mechanical stimulus"/>
    <property type="evidence" value="ECO:0007669"/>
    <property type="project" value="TreeGrafter"/>
</dbReference>
<keyword evidence="7" id="KW-0325">Glycoprotein</keyword>
<dbReference type="PANTHER" id="PTHR10877:SF150">
    <property type="entry name" value="REJ DOMAIN-CONTAINING PROTEIN"/>
    <property type="match status" value="1"/>
</dbReference>
<feature type="transmembrane region" description="Helical" evidence="11">
    <location>
        <begin position="792"/>
        <end position="812"/>
    </location>
</feature>
<organism evidence="13 14">
    <name type="scientific">Ridgeia piscesae</name>
    <name type="common">Tubeworm</name>
    <dbReference type="NCBI Taxonomy" id="27915"/>
    <lineage>
        <taxon>Eukaryota</taxon>
        <taxon>Metazoa</taxon>
        <taxon>Spiralia</taxon>
        <taxon>Lophotrochozoa</taxon>
        <taxon>Annelida</taxon>
        <taxon>Polychaeta</taxon>
        <taxon>Sedentaria</taxon>
        <taxon>Canalipalpata</taxon>
        <taxon>Sabellida</taxon>
        <taxon>Siboglinidae</taxon>
        <taxon>Ridgeia</taxon>
    </lineage>
</organism>
<feature type="transmembrane region" description="Helical" evidence="11">
    <location>
        <begin position="491"/>
        <end position="512"/>
    </location>
</feature>
<comment type="subcellular location">
    <subcellularLocation>
        <location evidence="1">Membrane</location>
        <topology evidence="1">Multi-pass membrane protein</topology>
    </subcellularLocation>
</comment>
<evidence type="ECO:0000256" key="10">
    <source>
        <dbReference type="SAM" id="MobiDB-lite"/>
    </source>
</evidence>
<evidence type="ECO:0000259" key="12">
    <source>
        <dbReference type="PROSITE" id="PS50095"/>
    </source>
</evidence>
<dbReference type="PANTHER" id="PTHR10877">
    <property type="entry name" value="POLYCYSTIN FAMILY MEMBER"/>
    <property type="match status" value="1"/>
</dbReference>
<evidence type="ECO:0000256" key="3">
    <source>
        <dbReference type="ARBA" id="ARBA00022692"/>
    </source>
</evidence>
<gene>
    <name evidence="13" type="ORF">NP493_1299g00003</name>
</gene>
<evidence type="ECO:0000256" key="1">
    <source>
        <dbReference type="ARBA" id="ARBA00004141"/>
    </source>
</evidence>
<evidence type="ECO:0000256" key="6">
    <source>
        <dbReference type="ARBA" id="ARBA00023136"/>
    </source>
</evidence>
<dbReference type="PRINTS" id="PR01433">
    <property type="entry name" value="POLYCYSTIN2"/>
</dbReference>
<dbReference type="AlphaFoldDB" id="A0AAD9K904"/>
<feature type="domain" description="PLAT" evidence="12">
    <location>
        <begin position="77"/>
        <end position="196"/>
    </location>
</feature>
<evidence type="ECO:0000256" key="2">
    <source>
        <dbReference type="ARBA" id="ARBA00007200"/>
    </source>
</evidence>
<comment type="similarity">
    <text evidence="2">Belongs to the polycystin family.</text>
</comment>
<feature type="transmembrane region" description="Helical" evidence="11">
    <location>
        <begin position="844"/>
        <end position="863"/>
    </location>
</feature>
<evidence type="ECO:0000313" key="13">
    <source>
        <dbReference type="EMBL" id="KAK2166902.1"/>
    </source>
</evidence>
<dbReference type="InterPro" id="IPR036392">
    <property type="entry name" value="PLAT/LH2_dom_sf"/>
</dbReference>
<dbReference type="Gene3D" id="2.60.60.20">
    <property type="entry name" value="PLAT/LH2 domain"/>
    <property type="match status" value="1"/>
</dbReference>
<sequence length="960" mass="108473">MSFATGFTAPKVNTIDFDKIFANLPEMLAENQLVYSTVLAIFFLYILLLVWARHMDKKDIEKWVTIPLADNDSSHDYGYTVSVFTGLRPHAGTASNVCFILAGDHGDTGMRLLADGKRKLFSRGSVRKFYVTTEQALGELLFLRIWHNNSGSGAAAGWFLDKVVVEDLTTSDRYFFLCGQWLAADEGDGQVQRTVPVTRHQDDAGFNVVFFSKARARLTDDHLWLSVVTRPTHSTFSRVQRLTCCLLLLFTTMLANAMFYKTAEVEHDQTVRLGPFIFSAAALLVSVYSSIVVVPINLLIVQLFRKSKPTDWQAEGQPLKPNTGNEGDGFTPADGGSQMSAVNETGIRLETEKEMSLPWWKQTNPLPHWCVYVAWGLAASTIALSAFFIILYSLDFGVEKSQEWMLALVYSFVESVLFVQPFKVVSMAMFMALLFHTLEENLTAQGQAEKVREMSTSADTGTDLFGMSLAPPSSRKLARARRQRMYERRMWSAIKEIVSYVLFLAIVSFIAWGTKNDTVYRMNAAIGALYKGANKTYNATNVVNRTAFWRWCRETVVPLTYNEWNYAGRPTTRRVRAFLTDMTSFRVGAVRMRQVRVKHNSCAVVDVMKQRVPECRGDYYVFSEEKRNFSVGWSLRDNDTDKDTSRLAMSYKYHSIFELKGLPTAGLQAFYGGGGYVADLGTSRRKADGLVTKLNASGWIDVYTRAVFIEFTVYNPNVNLFAYVNLLTEFRPTGGVVRNPRVESFHVFSGVGSIGTVLVCVQFIFVFVLIYQIIREVTKVKNQRHKYFKEPWNYIEVSVIVTSFVSVAMYVAREFLSRSIERRLKENRDGYTNYSTLATYDNRLTMLVGAVVFLANVKLLRLLRFNKHISHFSKTLERVRSDLASFGVIFGTVFVSFSLGGYLMMGRDKESFATFLRSFQTLFSMLIGKFDLVDITGQVNRSGAESHLCLLASSAATTLP</sequence>
<feature type="disulfide bond" evidence="8">
    <location>
        <begin position="602"/>
        <end position="615"/>
    </location>
</feature>
<keyword evidence="5 11" id="KW-1133">Transmembrane helix</keyword>
<feature type="transmembrane region" description="Helical" evidence="11">
    <location>
        <begin position="883"/>
        <end position="905"/>
    </location>
</feature>
<dbReference type="InterPro" id="IPR013122">
    <property type="entry name" value="PKD1_2_channel"/>
</dbReference>
<comment type="caution">
    <text evidence="9">Lacks conserved residue(s) required for the propagation of feature annotation.</text>
</comment>
<evidence type="ECO:0000313" key="14">
    <source>
        <dbReference type="Proteomes" id="UP001209878"/>
    </source>
</evidence>
<dbReference type="EMBL" id="JAODUO010001299">
    <property type="protein sequence ID" value="KAK2166902.1"/>
    <property type="molecule type" value="Genomic_DNA"/>
</dbReference>
<keyword evidence="6 11" id="KW-0472">Membrane</keyword>
<feature type="transmembrane region" description="Helical" evidence="11">
    <location>
        <begin position="276"/>
        <end position="300"/>
    </location>
</feature>
<dbReference type="SMART" id="SM00308">
    <property type="entry name" value="LH2"/>
    <property type="match status" value="1"/>
</dbReference>
<dbReference type="FunFam" id="2.60.60.20:FF:000022">
    <property type="entry name" value="Uncharacterized protein"/>
    <property type="match status" value="1"/>
</dbReference>
<keyword evidence="14" id="KW-1185">Reference proteome</keyword>
<name>A0AAD9K904_RIDPI</name>
<dbReference type="InterPro" id="IPR051223">
    <property type="entry name" value="Polycystin"/>
</dbReference>
<dbReference type="Pfam" id="PF20519">
    <property type="entry name" value="Polycystin_dom"/>
    <property type="match status" value="1"/>
</dbReference>
<evidence type="ECO:0000256" key="8">
    <source>
        <dbReference type="PIRSR" id="PIRSR603915-2"/>
    </source>
</evidence>
<proteinExistence type="inferred from homology"/>
<protein>
    <recommendedName>
        <fullName evidence="12">PLAT domain-containing protein</fullName>
    </recommendedName>
</protein>
<evidence type="ECO:0000256" key="5">
    <source>
        <dbReference type="ARBA" id="ARBA00022989"/>
    </source>
</evidence>
<comment type="caution">
    <text evidence="13">The sequence shown here is derived from an EMBL/GenBank/DDBJ whole genome shotgun (WGS) entry which is preliminary data.</text>
</comment>
<dbReference type="InterPro" id="IPR001024">
    <property type="entry name" value="PLAT/LH2_dom"/>
</dbReference>
<feature type="transmembrane region" description="Helical" evidence="11">
    <location>
        <begin position="369"/>
        <end position="392"/>
    </location>
</feature>
<dbReference type="GO" id="GO:0005509">
    <property type="term" value="F:calcium ion binding"/>
    <property type="evidence" value="ECO:0007669"/>
    <property type="project" value="InterPro"/>
</dbReference>
<keyword evidence="3 11" id="KW-0812">Transmembrane</keyword>
<evidence type="ECO:0000256" key="7">
    <source>
        <dbReference type="ARBA" id="ARBA00023180"/>
    </source>
</evidence>
<dbReference type="GO" id="GO:0016020">
    <property type="term" value="C:membrane"/>
    <property type="evidence" value="ECO:0007669"/>
    <property type="project" value="UniProtKB-SubCell"/>
</dbReference>